<dbReference type="AlphaFoldDB" id="K1UMA8"/>
<feature type="non-terminal residue" evidence="3">
    <location>
        <position position="1"/>
    </location>
</feature>
<reference evidence="3" key="1">
    <citation type="journal article" date="2013" name="Environ. Microbiol.">
        <title>Microbiota from the distal guts of lean and obese adolescents exhibit partial functional redundancy besides clear differences in community structure.</title>
        <authorList>
            <person name="Ferrer M."/>
            <person name="Ruiz A."/>
            <person name="Lanza F."/>
            <person name="Haange S.B."/>
            <person name="Oberbach A."/>
            <person name="Till H."/>
            <person name="Bargiela R."/>
            <person name="Campoy C."/>
            <person name="Segura M.T."/>
            <person name="Richter M."/>
            <person name="von Bergen M."/>
            <person name="Seifert J."/>
            <person name="Suarez A."/>
        </authorList>
    </citation>
    <scope>NUCLEOTIDE SEQUENCE</scope>
</reference>
<sequence>PFSSEVVMSGLQAAGLEPIQLVLYGSIGNVLGSMFNYGVGRMGKLEWIEKYLHVKKESLDKAQNFMADRGAWMGFFAFLPLLGSAITIVLGLTRANIVISVISITIGKVLRYVLLVYGLSFIF</sequence>
<protein>
    <submittedName>
        <fullName evidence="3">Integral membrane protein</fullName>
    </submittedName>
</protein>
<comment type="caution">
    <text evidence="3">The sequence shown here is derived from an EMBL/GenBank/DDBJ whole genome shotgun (WGS) entry which is preliminary data.</text>
</comment>
<keyword evidence="1" id="KW-1133">Transmembrane helix</keyword>
<feature type="transmembrane region" description="Helical" evidence="1">
    <location>
        <begin position="71"/>
        <end position="91"/>
    </location>
</feature>
<keyword evidence="1" id="KW-0812">Transmembrane</keyword>
<feature type="domain" description="VTT" evidence="2">
    <location>
        <begin position="13"/>
        <end position="118"/>
    </location>
</feature>
<dbReference type="Pfam" id="PF09335">
    <property type="entry name" value="VTT_dom"/>
    <property type="match status" value="1"/>
</dbReference>
<organism evidence="3">
    <name type="scientific">human gut metagenome</name>
    <dbReference type="NCBI Taxonomy" id="408170"/>
    <lineage>
        <taxon>unclassified sequences</taxon>
        <taxon>metagenomes</taxon>
        <taxon>organismal metagenomes</taxon>
    </lineage>
</organism>
<dbReference type="InterPro" id="IPR051311">
    <property type="entry name" value="DedA_domain"/>
</dbReference>
<dbReference type="PANTHER" id="PTHR42709">
    <property type="entry name" value="ALKALINE PHOSPHATASE LIKE PROTEIN"/>
    <property type="match status" value="1"/>
</dbReference>
<dbReference type="EMBL" id="AJWY01000258">
    <property type="protein sequence ID" value="EKC81419.1"/>
    <property type="molecule type" value="Genomic_DNA"/>
</dbReference>
<dbReference type="PANTHER" id="PTHR42709:SF4">
    <property type="entry name" value="INNER MEMBRANE PROTEIN YQAA"/>
    <property type="match status" value="1"/>
</dbReference>
<accession>K1UMA8</accession>
<evidence type="ECO:0000313" key="3">
    <source>
        <dbReference type="EMBL" id="EKC81419.1"/>
    </source>
</evidence>
<evidence type="ECO:0000256" key="1">
    <source>
        <dbReference type="SAM" id="Phobius"/>
    </source>
</evidence>
<gene>
    <name evidence="3" type="ORF">LEA_00363</name>
</gene>
<name>K1UMA8_9ZZZZ</name>
<feature type="transmembrane region" description="Helical" evidence="1">
    <location>
        <begin position="97"/>
        <end position="122"/>
    </location>
</feature>
<keyword evidence="1" id="KW-0472">Membrane</keyword>
<evidence type="ECO:0000259" key="2">
    <source>
        <dbReference type="Pfam" id="PF09335"/>
    </source>
</evidence>
<proteinExistence type="predicted"/>
<dbReference type="InterPro" id="IPR032816">
    <property type="entry name" value="VTT_dom"/>
</dbReference>